<gene>
    <name evidence="1" type="ORF">R7U65_00780</name>
</gene>
<evidence type="ECO:0000313" key="1">
    <source>
        <dbReference type="EMBL" id="MDW2906143.1"/>
    </source>
</evidence>
<sequence length="99" mass="11433">MHHSPVKGVTGKWSAFATEVKSLTDNTLVDPLKVKVARTTAIEGDNIEFPLIFRWDKQGQKLEKSKFYTFIFWKDDGSKKIVFNSRHIEQNNDTFQATE</sequence>
<dbReference type="Proteomes" id="UP001282363">
    <property type="component" value="Unassembled WGS sequence"/>
</dbReference>
<protein>
    <submittedName>
        <fullName evidence="1">Uncharacterized protein</fullName>
    </submittedName>
</protein>
<proteinExistence type="predicted"/>
<dbReference type="RefSeq" id="WP_318045105.1">
    <property type="nucleotide sequence ID" value="NZ_JAWPFG010000003.1"/>
</dbReference>
<dbReference type="EMBL" id="JAWPFH010000002">
    <property type="protein sequence ID" value="MDW2906143.1"/>
    <property type="molecule type" value="Genomic_DNA"/>
</dbReference>
<accession>A0AAJ2PA47</accession>
<dbReference type="AlphaFoldDB" id="A0AAJ2PA47"/>
<name>A0AAJ2PA47_9BACT</name>
<reference evidence="1" key="1">
    <citation type="submission" date="2023-10" db="EMBL/GenBank/DDBJ databases">
        <title>Genome sequences of Mycoplasma ovipneumoniae isolated from goats.</title>
        <authorList>
            <person name="Spergser J."/>
        </authorList>
    </citation>
    <scope>NUCLEOTIDE SEQUENCE</scope>
    <source>
        <strain evidence="1">GL19</strain>
    </source>
</reference>
<evidence type="ECO:0000313" key="2">
    <source>
        <dbReference type="Proteomes" id="UP001282363"/>
    </source>
</evidence>
<comment type="caution">
    <text evidence="1">The sequence shown here is derived from an EMBL/GenBank/DDBJ whole genome shotgun (WGS) entry which is preliminary data.</text>
</comment>
<organism evidence="1 2">
    <name type="scientific">Mesomycoplasma ovipneumoniae</name>
    <dbReference type="NCBI Taxonomy" id="29562"/>
    <lineage>
        <taxon>Bacteria</taxon>
        <taxon>Bacillati</taxon>
        <taxon>Mycoplasmatota</taxon>
        <taxon>Mycoplasmoidales</taxon>
        <taxon>Metamycoplasmataceae</taxon>
        <taxon>Mesomycoplasma</taxon>
    </lineage>
</organism>